<evidence type="ECO:0000313" key="3">
    <source>
        <dbReference type="Proteomes" id="UP000321497"/>
    </source>
</evidence>
<proteinExistence type="predicted"/>
<dbReference type="InterPro" id="IPR050708">
    <property type="entry name" value="T6SS_VgrG/RHS"/>
</dbReference>
<dbReference type="AlphaFoldDB" id="A0A5C6YX20"/>
<dbReference type="Proteomes" id="UP000321497">
    <property type="component" value="Unassembled WGS sequence"/>
</dbReference>
<dbReference type="Gene3D" id="2.180.10.10">
    <property type="entry name" value="RHS repeat-associated core"/>
    <property type="match status" value="1"/>
</dbReference>
<dbReference type="NCBIfam" id="TIGR03696">
    <property type="entry name" value="Rhs_assc_core"/>
    <property type="match status" value="1"/>
</dbReference>
<feature type="region of interest" description="Disordered" evidence="1">
    <location>
        <begin position="324"/>
        <end position="343"/>
    </location>
</feature>
<dbReference type="PANTHER" id="PTHR32305">
    <property type="match status" value="1"/>
</dbReference>
<name>A0A5C6YX20_9FLAO</name>
<evidence type="ECO:0000313" key="2">
    <source>
        <dbReference type="EMBL" id="TXD71591.1"/>
    </source>
</evidence>
<organism evidence="2 3">
    <name type="scientific">Aequorivita antarctica</name>
    <dbReference type="NCBI Taxonomy" id="153266"/>
    <lineage>
        <taxon>Bacteria</taxon>
        <taxon>Pseudomonadati</taxon>
        <taxon>Bacteroidota</taxon>
        <taxon>Flavobacteriia</taxon>
        <taxon>Flavobacteriales</taxon>
        <taxon>Flavobacteriaceae</taxon>
        <taxon>Aequorivita</taxon>
    </lineage>
</organism>
<accession>A0A5C6YX20</accession>
<evidence type="ECO:0000256" key="1">
    <source>
        <dbReference type="SAM" id="MobiDB-lite"/>
    </source>
</evidence>
<keyword evidence="3" id="KW-1185">Reference proteome</keyword>
<dbReference type="InterPro" id="IPR022385">
    <property type="entry name" value="Rhs_assc_core"/>
</dbReference>
<dbReference type="EMBL" id="VORT01000016">
    <property type="protein sequence ID" value="TXD71591.1"/>
    <property type="molecule type" value="Genomic_DNA"/>
</dbReference>
<gene>
    <name evidence="2" type="ORF">ESU54_16340</name>
</gene>
<reference evidence="2 3" key="1">
    <citation type="submission" date="2019-08" db="EMBL/GenBank/DDBJ databases">
        <title>Genome of Aequorivita antarctica SW49 (type strain).</title>
        <authorList>
            <person name="Bowman J.P."/>
        </authorList>
    </citation>
    <scope>NUCLEOTIDE SEQUENCE [LARGE SCALE GENOMIC DNA]</scope>
    <source>
        <strain evidence="2 3">SW49</strain>
    </source>
</reference>
<evidence type="ECO:0008006" key="4">
    <source>
        <dbReference type="Google" id="ProtNLM"/>
    </source>
</evidence>
<sequence>MLNYYPFGMLMPGRHANTSNYRYGFQGQEMDDEIKGEGNSINYKYRMHDPRVGRFFAVDPLAHDYPWLSTYQFSGNRVIDAVELEGLETYLIHGTIGFSSDPNYDPSGYFSTLYSDFGRERTGLQDVYTQNWGGAFNPYSRKRGGRELAELIIGTNKFEEGANVFSPLKPKPILMIGHSHGGNVGIEAANLLVDHYISELDKGNISEIPRIDLIIINTPVQEIVAYDEESGGMKDYSVHSLSENARKYVNFIQVDSKFDIVSGADSHQLNEFYNGAFQIEYNDTSDEFWTKLGNHTGNMDENAKKIIPKLKSAFQTLKATKEIENISKENQPQPIKEENDGKG</sequence>
<dbReference type="PANTHER" id="PTHR32305:SF15">
    <property type="entry name" value="PROTEIN RHSA-RELATED"/>
    <property type="match status" value="1"/>
</dbReference>
<comment type="caution">
    <text evidence="2">The sequence shown here is derived from an EMBL/GenBank/DDBJ whole genome shotgun (WGS) entry which is preliminary data.</text>
</comment>
<dbReference type="SUPFAM" id="SSF53474">
    <property type="entry name" value="alpha/beta-Hydrolases"/>
    <property type="match status" value="1"/>
</dbReference>
<dbReference type="InterPro" id="IPR029058">
    <property type="entry name" value="AB_hydrolase_fold"/>
</dbReference>
<protein>
    <recommendedName>
        <fullName evidence="4">RHS repeat-associated core domain-containing protein</fullName>
    </recommendedName>
</protein>